<dbReference type="PROSITE" id="PS51160">
    <property type="entry name" value="ACYLPHOSPHATASE_3"/>
    <property type="match status" value="1"/>
</dbReference>
<dbReference type="PANTHER" id="PTHR47268:SF4">
    <property type="entry name" value="ACYLPHOSPHATASE"/>
    <property type="match status" value="1"/>
</dbReference>
<dbReference type="RefSeq" id="WP_074590276.1">
    <property type="nucleotide sequence ID" value="NZ_FNEI01000013.1"/>
</dbReference>
<organism evidence="7 8">
    <name type="scientific">Arthrobacter cupressi</name>
    <dbReference type="NCBI Taxonomy" id="1045773"/>
    <lineage>
        <taxon>Bacteria</taxon>
        <taxon>Bacillati</taxon>
        <taxon>Actinomycetota</taxon>
        <taxon>Actinomycetes</taxon>
        <taxon>Micrococcales</taxon>
        <taxon>Micrococcaceae</taxon>
        <taxon>Arthrobacter</taxon>
    </lineage>
</organism>
<dbReference type="Pfam" id="PF00708">
    <property type="entry name" value="Acylphosphatase"/>
    <property type="match status" value="1"/>
</dbReference>
<dbReference type="GO" id="GO:0003998">
    <property type="term" value="F:acylphosphatase activity"/>
    <property type="evidence" value="ECO:0007669"/>
    <property type="project" value="UniProtKB-EC"/>
</dbReference>
<dbReference type="InterPro" id="IPR036046">
    <property type="entry name" value="Acylphosphatase-like_dom_sf"/>
</dbReference>
<dbReference type="PROSITE" id="PS00150">
    <property type="entry name" value="ACYLPHOSPHATASE_1"/>
    <property type="match status" value="1"/>
</dbReference>
<dbReference type="NCBIfam" id="NF010997">
    <property type="entry name" value="PRK14422.1"/>
    <property type="match status" value="1"/>
</dbReference>
<dbReference type="STRING" id="1045773.SAMN05216555_11333"/>
<evidence type="ECO:0000256" key="2">
    <source>
        <dbReference type="ARBA" id="ARBA00012150"/>
    </source>
</evidence>
<reference evidence="8" key="1">
    <citation type="submission" date="2016-10" db="EMBL/GenBank/DDBJ databases">
        <authorList>
            <person name="Varghese N."/>
            <person name="Submissions S."/>
        </authorList>
    </citation>
    <scope>NUCLEOTIDE SEQUENCE [LARGE SCALE GENOMIC DNA]</scope>
    <source>
        <strain evidence="8">CGMCC 1.10783</strain>
    </source>
</reference>
<keyword evidence="5" id="KW-0378">Hydrolase</keyword>
<dbReference type="PANTHER" id="PTHR47268">
    <property type="entry name" value="ACYLPHOSPHATASE"/>
    <property type="match status" value="1"/>
</dbReference>
<evidence type="ECO:0000313" key="7">
    <source>
        <dbReference type="EMBL" id="SDJ60478.1"/>
    </source>
</evidence>
<dbReference type="InterPro" id="IPR020456">
    <property type="entry name" value="Acylphosphatase"/>
</dbReference>
<protein>
    <recommendedName>
        <fullName evidence="3 5">acylphosphatase</fullName>
        <ecNumber evidence="2 5">3.6.1.7</ecNumber>
    </recommendedName>
</protein>
<name>A0A1G8V327_9MICC</name>
<dbReference type="InterPro" id="IPR017968">
    <property type="entry name" value="Acylphosphatase_CS"/>
</dbReference>
<comment type="catalytic activity">
    <reaction evidence="4 5">
        <text>an acyl phosphate + H2O = a carboxylate + phosphate + H(+)</text>
        <dbReference type="Rhea" id="RHEA:14965"/>
        <dbReference type="ChEBI" id="CHEBI:15377"/>
        <dbReference type="ChEBI" id="CHEBI:15378"/>
        <dbReference type="ChEBI" id="CHEBI:29067"/>
        <dbReference type="ChEBI" id="CHEBI:43474"/>
        <dbReference type="ChEBI" id="CHEBI:59918"/>
        <dbReference type="EC" id="3.6.1.7"/>
    </reaction>
</comment>
<dbReference type="InterPro" id="IPR001792">
    <property type="entry name" value="Acylphosphatase-like_dom"/>
</dbReference>
<dbReference type="EMBL" id="FNEI01000013">
    <property type="protein sequence ID" value="SDJ60478.1"/>
    <property type="molecule type" value="Genomic_DNA"/>
</dbReference>
<dbReference type="AlphaFoldDB" id="A0A1G8V327"/>
<evidence type="ECO:0000313" key="8">
    <source>
        <dbReference type="Proteomes" id="UP000182130"/>
    </source>
</evidence>
<evidence type="ECO:0000256" key="6">
    <source>
        <dbReference type="RuleBase" id="RU004168"/>
    </source>
</evidence>
<evidence type="ECO:0000256" key="1">
    <source>
        <dbReference type="ARBA" id="ARBA00005614"/>
    </source>
</evidence>
<proteinExistence type="inferred from homology"/>
<evidence type="ECO:0000256" key="3">
    <source>
        <dbReference type="ARBA" id="ARBA00015991"/>
    </source>
</evidence>
<gene>
    <name evidence="7" type="ORF">SAMN05216555_11333</name>
</gene>
<feature type="active site" evidence="5">
    <location>
        <position position="40"/>
    </location>
</feature>
<dbReference type="Gene3D" id="3.30.70.100">
    <property type="match status" value="1"/>
</dbReference>
<sequence length="93" mass="10128">MTEEQVRLTATVTGRVQGVGFRFRTMAEARRLGLTGEAVNRWDGSVFVVAEGTPEDAEALLAWLRSDKAPGRVDRVQASLGRATGEFSGFEVE</sequence>
<accession>A0A1G8V327</accession>
<dbReference type="NCBIfam" id="NF011001">
    <property type="entry name" value="PRK14427.1"/>
    <property type="match status" value="1"/>
</dbReference>
<comment type="similarity">
    <text evidence="1 6">Belongs to the acylphosphatase family.</text>
</comment>
<evidence type="ECO:0000256" key="5">
    <source>
        <dbReference type="PROSITE-ProRule" id="PRU00520"/>
    </source>
</evidence>
<dbReference type="SUPFAM" id="SSF54975">
    <property type="entry name" value="Acylphosphatase/BLUF domain-like"/>
    <property type="match status" value="1"/>
</dbReference>
<dbReference type="Proteomes" id="UP000182130">
    <property type="component" value="Unassembled WGS sequence"/>
</dbReference>
<evidence type="ECO:0000256" key="4">
    <source>
        <dbReference type="ARBA" id="ARBA00047645"/>
    </source>
</evidence>
<dbReference type="OrthoDB" id="3182027at2"/>
<dbReference type="EC" id="3.6.1.7" evidence="2 5"/>
<feature type="active site" evidence="5">
    <location>
        <position position="22"/>
    </location>
</feature>
<keyword evidence="8" id="KW-1185">Reference proteome</keyword>